<name>A0A0A7NRL3_9CAUD</name>
<protein>
    <submittedName>
        <fullName evidence="1">Uncharacterized protein</fullName>
    </submittedName>
</protein>
<dbReference type="EMBL" id="KM411960">
    <property type="protein sequence ID" value="AIZ94988.1"/>
    <property type="molecule type" value="Genomic_DNA"/>
</dbReference>
<organism evidence="1 2">
    <name type="scientific">Pseudomonas phage phi176</name>
    <dbReference type="NCBI Taxonomy" id="1541891"/>
    <lineage>
        <taxon>Viruses</taxon>
        <taxon>Duplodnaviria</taxon>
        <taxon>Heunggongvirae</taxon>
        <taxon>Uroviricota</taxon>
        <taxon>Caudoviricetes</taxon>
        <taxon>Schitoviridae</taxon>
        <taxon>Migulavirinae</taxon>
        <taxon>Litunavirus</taxon>
        <taxon>Litunavirus Ab09</taxon>
    </lineage>
</organism>
<proteinExistence type="predicted"/>
<evidence type="ECO:0000313" key="2">
    <source>
        <dbReference type="Proteomes" id="UP000030923"/>
    </source>
</evidence>
<sequence>MSYGFRFYDADGNVTVDSTNKSFRSVYRQQVFPTLQGAYTPMPPGFDPNTDFFFLTWFHLNPDPWPRFVDFSFINNQIRWLDDFAPTYGRAYLNVVSFR</sequence>
<dbReference type="Proteomes" id="UP000030923">
    <property type="component" value="Segment"/>
</dbReference>
<evidence type="ECO:0000313" key="1">
    <source>
        <dbReference type="EMBL" id="AIZ94988.1"/>
    </source>
</evidence>
<reference evidence="1 2" key="1">
    <citation type="submission" date="2014-08" db="EMBL/GenBank/DDBJ databases">
        <title>Directed in vitro evolution of therapeutic bacteriophage: the Appelmans protocol.</title>
        <authorList>
            <person name="Burrowes B.H."/>
            <person name="Molineux I.J."/>
            <person name="Alves D.R."/>
            <person name="Fralick J.A."/>
        </authorList>
    </citation>
    <scope>NUCLEOTIDE SEQUENCE [LARGE SCALE GENOMIC DNA]</scope>
</reference>
<accession>A0A0A7NRL3</accession>